<proteinExistence type="predicted"/>
<evidence type="ECO:0000256" key="1">
    <source>
        <dbReference type="SAM" id="SignalP"/>
    </source>
</evidence>
<dbReference type="Proteomes" id="UP000076738">
    <property type="component" value="Unassembled WGS sequence"/>
</dbReference>
<sequence length="286" mass="32102">MSVKSVAVVALLSAAALAYPTGRIQRRNEVASSDDVSSIGMRSDNDLYDTQDVFARGDKNAEYIRKVNEYTSLYNQWKAAFEDANRAMLQASHTITAQESLKMANSPHYSAAAHSQAHAEFTRQQKAMGTAKKNLDNYHIKLASLKPPKARRSLDVEDVEDFELRSTDDSYDTLDVFARGDKNAEYARKVQDYTSLYNQWKHAFDDANHAMIKASNTITAQESLKMANSPHYNAGTHSQAHAEFTRQQKLMGTAKKNADSYHSKLIALKPPKARRSLDFESLEELD</sequence>
<keyword evidence="3" id="KW-1185">Reference proteome</keyword>
<dbReference type="OrthoDB" id="10572537at2759"/>
<gene>
    <name evidence="2" type="ORF">CALVIDRAFT_557530</name>
</gene>
<organism evidence="2 3">
    <name type="scientific">Calocera viscosa (strain TUFC12733)</name>
    <dbReference type="NCBI Taxonomy" id="1330018"/>
    <lineage>
        <taxon>Eukaryota</taxon>
        <taxon>Fungi</taxon>
        <taxon>Dikarya</taxon>
        <taxon>Basidiomycota</taxon>
        <taxon>Agaricomycotina</taxon>
        <taxon>Dacrymycetes</taxon>
        <taxon>Dacrymycetales</taxon>
        <taxon>Dacrymycetaceae</taxon>
        <taxon>Calocera</taxon>
    </lineage>
</organism>
<feature type="chain" id="PRO_5007888050" evidence="1">
    <location>
        <begin position="19"/>
        <end position="286"/>
    </location>
</feature>
<evidence type="ECO:0000313" key="3">
    <source>
        <dbReference type="Proteomes" id="UP000076738"/>
    </source>
</evidence>
<protein>
    <submittedName>
        <fullName evidence="2">Uncharacterized protein</fullName>
    </submittedName>
</protein>
<feature type="signal peptide" evidence="1">
    <location>
        <begin position="1"/>
        <end position="18"/>
    </location>
</feature>
<evidence type="ECO:0000313" key="2">
    <source>
        <dbReference type="EMBL" id="KZO92436.1"/>
    </source>
</evidence>
<accession>A0A167I9Y4</accession>
<dbReference type="AlphaFoldDB" id="A0A167I9Y4"/>
<keyword evidence="1" id="KW-0732">Signal</keyword>
<reference evidence="2 3" key="1">
    <citation type="journal article" date="2016" name="Mol. Biol. Evol.">
        <title>Comparative Genomics of Early-Diverging Mushroom-Forming Fungi Provides Insights into the Origins of Lignocellulose Decay Capabilities.</title>
        <authorList>
            <person name="Nagy L.G."/>
            <person name="Riley R."/>
            <person name="Tritt A."/>
            <person name="Adam C."/>
            <person name="Daum C."/>
            <person name="Floudas D."/>
            <person name="Sun H."/>
            <person name="Yadav J.S."/>
            <person name="Pangilinan J."/>
            <person name="Larsson K.H."/>
            <person name="Matsuura K."/>
            <person name="Barry K."/>
            <person name="Labutti K."/>
            <person name="Kuo R."/>
            <person name="Ohm R.A."/>
            <person name="Bhattacharya S.S."/>
            <person name="Shirouzu T."/>
            <person name="Yoshinaga Y."/>
            <person name="Martin F.M."/>
            <person name="Grigoriev I.V."/>
            <person name="Hibbett D.S."/>
        </authorList>
    </citation>
    <scope>NUCLEOTIDE SEQUENCE [LARGE SCALE GENOMIC DNA]</scope>
    <source>
        <strain evidence="2 3">TUFC12733</strain>
    </source>
</reference>
<name>A0A167I9Y4_CALVF</name>
<dbReference type="EMBL" id="KV417310">
    <property type="protein sequence ID" value="KZO92436.1"/>
    <property type="molecule type" value="Genomic_DNA"/>
</dbReference>